<dbReference type="InterPro" id="IPR029028">
    <property type="entry name" value="Alpha/beta_knot_MTases"/>
</dbReference>
<evidence type="ECO:0000256" key="2">
    <source>
        <dbReference type="ARBA" id="ARBA00022679"/>
    </source>
</evidence>
<dbReference type="Gene3D" id="3.40.1280.10">
    <property type="match status" value="1"/>
</dbReference>
<evidence type="ECO:0000259" key="3">
    <source>
        <dbReference type="Pfam" id="PF00588"/>
    </source>
</evidence>
<comment type="caution">
    <text evidence="4">The sequence shown here is derived from an EMBL/GenBank/DDBJ whole genome shotgun (WGS) entry which is preliminary data.</text>
</comment>
<dbReference type="PANTHER" id="PTHR46429:SF1">
    <property type="entry name" value="23S RRNA (GUANOSINE-2'-O-)-METHYLTRANSFERASE RLMB"/>
    <property type="match status" value="1"/>
</dbReference>
<sequence>MNDQLSHKQVLFKKVTYSLSLLTDRISSPSNLGGIFRSSDAFGIDKLYLFSENINLSTPRFLKASRNTERAVNYQCIKDPLIVINDHKDEGYLILGLEITRKSIPIQDLTLPPNQKVLLVAGSEQYGVSPEILALVDHTIHIEMMGQNSSMNVTNALSVAFYSITQKLAYE</sequence>
<name>A0ABP3XNS9_9FLAO</name>
<evidence type="ECO:0000313" key="4">
    <source>
        <dbReference type="EMBL" id="GAA0870973.1"/>
    </source>
</evidence>
<dbReference type="Proteomes" id="UP001500507">
    <property type="component" value="Unassembled WGS sequence"/>
</dbReference>
<dbReference type="PANTHER" id="PTHR46429">
    <property type="entry name" value="23S RRNA (GUANOSINE-2'-O-)-METHYLTRANSFERASE RLMB"/>
    <property type="match status" value="1"/>
</dbReference>
<dbReference type="EMBL" id="BAAAFG010000001">
    <property type="protein sequence ID" value="GAA0870973.1"/>
    <property type="molecule type" value="Genomic_DNA"/>
</dbReference>
<dbReference type="CDD" id="cd18082">
    <property type="entry name" value="SpoU-like_family"/>
    <property type="match status" value="1"/>
</dbReference>
<feature type="domain" description="tRNA/rRNA methyltransferase SpoU type" evidence="3">
    <location>
        <begin position="19"/>
        <end position="162"/>
    </location>
</feature>
<dbReference type="InterPro" id="IPR029026">
    <property type="entry name" value="tRNA_m1G_MTases_N"/>
</dbReference>
<keyword evidence="5" id="KW-1185">Reference proteome</keyword>
<evidence type="ECO:0000313" key="5">
    <source>
        <dbReference type="Proteomes" id="UP001500507"/>
    </source>
</evidence>
<protein>
    <recommendedName>
        <fullName evidence="3">tRNA/rRNA methyltransferase SpoU type domain-containing protein</fullName>
    </recommendedName>
</protein>
<keyword evidence="2" id="KW-0808">Transferase</keyword>
<dbReference type="SUPFAM" id="SSF75217">
    <property type="entry name" value="alpha/beta knot"/>
    <property type="match status" value="1"/>
</dbReference>
<accession>A0ABP3XNS9</accession>
<keyword evidence="1" id="KW-0489">Methyltransferase</keyword>
<evidence type="ECO:0000256" key="1">
    <source>
        <dbReference type="ARBA" id="ARBA00022603"/>
    </source>
</evidence>
<organism evidence="4 5">
    <name type="scientific">Gangjinia marincola</name>
    <dbReference type="NCBI Taxonomy" id="578463"/>
    <lineage>
        <taxon>Bacteria</taxon>
        <taxon>Pseudomonadati</taxon>
        <taxon>Bacteroidota</taxon>
        <taxon>Flavobacteriia</taxon>
        <taxon>Flavobacteriales</taxon>
        <taxon>Flavobacteriaceae</taxon>
        <taxon>Gangjinia</taxon>
    </lineage>
</organism>
<proteinExistence type="predicted"/>
<dbReference type="InterPro" id="IPR004441">
    <property type="entry name" value="rRNA_MeTrfase_TrmH"/>
</dbReference>
<gene>
    <name evidence="4" type="ORF">GCM10009117_01180</name>
</gene>
<dbReference type="InterPro" id="IPR001537">
    <property type="entry name" value="SpoU_MeTrfase"/>
</dbReference>
<dbReference type="Pfam" id="PF00588">
    <property type="entry name" value="SpoU_methylase"/>
    <property type="match status" value="1"/>
</dbReference>
<reference evidence="5" key="1">
    <citation type="journal article" date="2019" name="Int. J. Syst. Evol. Microbiol.">
        <title>The Global Catalogue of Microorganisms (GCM) 10K type strain sequencing project: providing services to taxonomists for standard genome sequencing and annotation.</title>
        <authorList>
            <consortium name="The Broad Institute Genomics Platform"/>
            <consortium name="The Broad Institute Genome Sequencing Center for Infectious Disease"/>
            <person name="Wu L."/>
            <person name="Ma J."/>
        </authorList>
    </citation>
    <scope>NUCLEOTIDE SEQUENCE [LARGE SCALE GENOMIC DNA]</scope>
    <source>
        <strain evidence="5">JCM 16082</strain>
    </source>
</reference>